<evidence type="ECO:0000256" key="3">
    <source>
        <dbReference type="SAM" id="SignalP"/>
    </source>
</evidence>
<dbReference type="Pfam" id="PF00264">
    <property type="entry name" value="Tyrosinase"/>
    <property type="match status" value="1"/>
</dbReference>
<feature type="domain" description="Tyrosinase copper-binding" evidence="4">
    <location>
        <begin position="295"/>
        <end position="306"/>
    </location>
</feature>
<dbReference type="InterPro" id="IPR002227">
    <property type="entry name" value="Tyrosinase_Cu-bd"/>
</dbReference>
<dbReference type="InterPro" id="IPR023416">
    <property type="entry name" value="Transthyretin/HIU_hydrolase_d"/>
</dbReference>
<reference evidence="6" key="1">
    <citation type="submission" date="2022-11" db="UniProtKB">
        <authorList>
            <consortium name="WormBaseParasite"/>
        </authorList>
    </citation>
    <scope>IDENTIFICATION</scope>
</reference>
<dbReference type="InterPro" id="IPR008922">
    <property type="entry name" value="Di-copper_centre_dom_sf"/>
</dbReference>
<sequence>MVARLLLLAVLFAKSAHQLVDCQSISAHVLDSDSGIPAANVKINTSMLVGTQFNYVYSTQTDSNGRAVVTDPNGQLHAGVYLIHYDAKSYFDKLNSSNPNLIAFFPYAEVQFKIDDVTVPYEVRLLLNRYSYTVYYASGEQVASKPNGVASSMLNGGEKFEIALRMIDPEVALPYWDSVLDQNLPDARDSVLWTSEFFGESDSAGNVFNGPYARWRTLEGRSTIQRHLARQGSLLTEDQLNTFYQKSNIESVLAYTSPEASCPFRRDFAALEYVHGGVHFWVGGDMLDQSTSANDPIFYIQHSFVDLIWEQWRQNAQSRWERENMYPEDIGA</sequence>
<feature type="signal peptide" evidence="3">
    <location>
        <begin position="1"/>
        <end position="22"/>
    </location>
</feature>
<dbReference type="GO" id="GO:0046872">
    <property type="term" value="F:metal ion binding"/>
    <property type="evidence" value="ECO:0007669"/>
    <property type="project" value="UniProtKB-KW"/>
</dbReference>
<accession>A0A914V8X7</accession>
<organism evidence="5 6">
    <name type="scientific">Plectus sambesii</name>
    <dbReference type="NCBI Taxonomy" id="2011161"/>
    <lineage>
        <taxon>Eukaryota</taxon>
        <taxon>Metazoa</taxon>
        <taxon>Ecdysozoa</taxon>
        <taxon>Nematoda</taxon>
        <taxon>Chromadorea</taxon>
        <taxon>Plectida</taxon>
        <taxon>Plectina</taxon>
        <taxon>Plectoidea</taxon>
        <taxon>Plectidae</taxon>
        <taxon>Plectus</taxon>
    </lineage>
</organism>
<proteinExistence type="predicted"/>
<keyword evidence="3" id="KW-0732">Signal</keyword>
<evidence type="ECO:0000256" key="1">
    <source>
        <dbReference type="ARBA" id="ARBA00022723"/>
    </source>
</evidence>
<evidence type="ECO:0000259" key="4">
    <source>
        <dbReference type="PROSITE" id="PS00498"/>
    </source>
</evidence>
<dbReference type="PANTHER" id="PTHR11474">
    <property type="entry name" value="TYROSINASE FAMILY MEMBER"/>
    <property type="match status" value="1"/>
</dbReference>
<evidence type="ECO:0000313" key="5">
    <source>
        <dbReference type="Proteomes" id="UP000887566"/>
    </source>
</evidence>
<keyword evidence="1" id="KW-0479">Metal-binding</keyword>
<dbReference type="PROSITE" id="PS00498">
    <property type="entry name" value="TYROSINASE_2"/>
    <property type="match status" value="1"/>
</dbReference>
<keyword evidence="2" id="KW-0186">Copper</keyword>
<dbReference type="SUPFAM" id="SSF49472">
    <property type="entry name" value="Transthyretin (synonym: prealbumin)"/>
    <property type="match status" value="1"/>
</dbReference>
<dbReference type="WBParaSite" id="PSAMB.scaffold1653size28979.g14339.t1">
    <property type="protein sequence ID" value="PSAMB.scaffold1653size28979.g14339.t1"/>
    <property type="gene ID" value="PSAMB.scaffold1653size28979.g14339"/>
</dbReference>
<dbReference type="Proteomes" id="UP000887566">
    <property type="component" value="Unplaced"/>
</dbReference>
<dbReference type="Gene3D" id="1.10.1280.10">
    <property type="entry name" value="Di-copper center containing domain from catechol oxidase"/>
    <property type="match status" value="1"/>
</dbReference>
<evidence type="ECO:0000313" key="6">
    <source>
        <dbReference type="WBParaSite" id="PSAMB.scaffold1653size28979.g14339.t1"/>
    </source>
</evidence>
<dbReference type="PRINTS" id="PR00092">
    <property type="entry name" value="TYROSINASE"/>
</dbReference>
<dbReference type="PROSITE" id="PS00768">
    <property type="entry name" value="TRANSTHYRETIN_1"/>
    <property type="match status" value="1"/>
</dbReference>
<name>A0A914V8X7_9BILA</name>
<protein>
    <submittedName>
        <fullName evidence="6">Tyrosinase copper-binding domain-containing protein</fullName>
    </submittedName>
</protein>
<dbReference type="AlphaFoldDB" id="A0A914V8X7"/>
<dbReference type="InterPro" id="IPR036817">
    <property type="entry name" value="Transthyretin/HIU_hydrolase_sf"/>
</dbReference>
<dbReference type="SUPFAM" id="SSF48056">
    <property type="entry name" value="Di-copper centre-containing domain"/>
    <property type="match status" value="1"/>
</dbReference>
<evidence type="ECO:0000256" key="2">
    <source>
        <dbReference type="ARBA" id="ARBA00023008"/>
    </source>
</evidence>
<feature type="chain" id="PRO_5037364779" evidence="3">
    <location>
        <begin position="23"/>
        <end position="332"/>
    </location>
</feature>
<dbReference type="Gene3D" id="2.60.40.180">
    <property type="entry name" value="Transthyretin/hydroxyisourate hydrolase domain"/>
    <property type="match status" value="1"/>
</dbReference>
<keyword evidence="5" id="KW-1185">Reference proteome</keyword>
<dbReference type="PANTHER" id="PTHR11474:SF126">
    <property type="entry name" value="TYROSINASE-LIKE PROTEIN TYR-1-RELATED"/>
    <property type="match status" value="1"/>
</dbReference>
<dbReference type="InterPro" id="IPR050316">
    <property type="entry name" value="Tyrosinase/Hemocyanin"/>
</dbReference>
<dbReference type="Pfam" id="PF00576">
    <property type="entry name" value="Transthyretin"/>
    <property type="match status" value="1"/>
</dbReference>
<dbReference type="GO" id="GO:0016491">
    <property type="term" value="F:oxidoreductase activity"/>
    <property type="evidence" value="ECO:0007669"/>
    <property type="project" value="InterPro"/>
</dbReference>
<dbReference type="InterPro" id="IPR023418">
    <property type="entry name" value="Thyroxine_BS"/>
</dbReference>